<feature type="compositionally biased region" description="Basic and acidic residues" evidence="4">
    <location>
        <begin position="38"/>
        <end position="49"/>
    </location>
</feature>
<dbReference type="InterPro" id="IPR000504">
    <property type="entry name" value="RRM_dom"/>
</dbReference>
<dbReference type="AlphaFoldDB" id="A0A7S2TKH7"/>
<dbReference type="Gene3D" id="3.30.70.330">
    <property type="match status" value="2"/>
</dbReference>
<evidence type="ECO:0000256" key="2">
    <source>
        <dbReference type="ARBA" id="ARBA00022884"/>
    </source>
</evidence>
<keyword evidence="2 3" id="KW-0694">RNA-binding</keyword>
<evidence type="ECO:0000256" key="3">
    <source>
        <dbReference type="PROSITE-ProRule" id="PRU00176"/>
    </source>
</evidence>
<feature type="domain" description="RRM" evidence="5">
    <location>
        <begin position="64"/>
        <end position="145"/>
    </location>
</feature>
<dbReference type="PANTHER" id="PTHR23236:SF119">
    <property type="entry name" value="NUCLEAR RNA-BINDING PROTEIN SART-3"/>
    <property type="match status" value="1"/>
</dbReference>
<organism evidence="6">
    <name type="scientific">Lotharella oceanica</name>
    <dbReference type="NCBI Taxonomy" id="641309"/>
    <lineage>
        <taxon>Eukaryota</taxon>
        <taxon>Sar</taxon>
        <taxon>Rhizaria</taxon>
        <taxon>Cercozoa</taxon>
        <taxon>Chlorarachniophyceae</taxon>
        <taxon>Lotharella</taxon>
    </lineage>
</organism>
<evidence type="ECO:0000259" key="5">
    <source>
        <dbReference type="PROSITE" id="PS50102"/>
    </source>
</evidence>
<gene>
    <name evidence="6" type="ORF">LSP00402_LOCUS5844</name>
</gene>
<protein>
    <recommendedName>
        <fullName evidence="5">RRM domain-containing protein</fullName>
    </recommendedName>
</protein>
<sequence length="147" mass="16781">MGFVTFATAESAKKALGLHEQECMGRRIKLSMAKPRKERPERKPRDRVKLRPVKPLSERPDECYTVFVGNLSYEVNDEQMIKFAEEKSEGQGTVTGVRWITDRETGDFKGAGFIEFDSVEAVDAFVKQNGKIFMGRQLRVDYAMPKN</sequence>
<reference evidence="6" key="1">
    <citation type="submission" date="2021-01" db="EMBL/GenBank/DDBJ databases">
        <authorList>
            <person name="Corre E."/>
            <person name="Pelletier E."/>
            <person name="Niang G."/>
            <person name="Scheremetjew M."/>
            <person name="Finn R."/>
            <person name="Kale V."/>
            <person name="Holt S."/>
            <person name="Cochrane G."/>
            <person name="Meng A."/>
            <person name="Brown T."/>
            <person name="Cohen L."/>
        </authorList>
    </citation>
    <scope>NUCLEOTIDE SEQUENCE</scope>
    <source>
        <strain evidence="6">CCMP622</strain>
    </source>
</reference>
<dbReference type="SMART" id="SM00360">
    <property type="entry name" value="RRM"/>
    <property type="match status" value="1"/>
</dbReference>
<feature type="region of interest" description="Disordered" evidence="4">
    <location>
        <begin position="29"/>
        <end position="54"/>
    </location>
</feature>
<dbReference type="InterPro" id="IPR035979">
    <property type="entry name" value="RBD_domain_sf"/>
</dbReference>
<dbReference type="SUPFAM" id="SSF54928">
    <property type="entry name" value="RNA-binding domain, RBD"/>
    <property type="match status" value="2"/>
</dbReference>
<accession>A0A7S2TKH7</accession>
<evidence type="ECO:0000256" key="1">
    <source>
        <dbReference type="ARBA" id="ARBA00022737"/>
    </source>
</evidence>
<evidence type="ECO:0000313" key="6">
    <source>
        <dbReference type="EMBL" id="CAD9755706.1"/>
    </source>
</evidence>
<name>A0A7S2TKH7_9EUKA</name>
<keyword evidence="1" id="KW-0677">Repeat</keyword>
<evidence type="ECO:0000256" key="4">
    <source>
        <dbReference type="SAM" id="MobiDB-lite"/>
    </source>
</evidence>
<dbReference type="Pfam" id="PF00076">
    <property type="entry name" value="RRM_1"/>
    <property type="match status" value="1"/>
</dbReference>
<dbReference type="InterPro" id="IPR012677">
    <property type="entry name" value="Nucleotide-bd_a/b_plait_sf"/>
</dbReference>
<dbReference type="PANTHER" id="PTHR23236">
    <property type="entry name" value="EUKARYOTIC TRANSLATION INITIATION FACTOR 4B/4H"/>
    <property type="match status" value="1"/>
</dbReference>
<dbReference type="EMBL" id="HBHP01009434">
    <property type="protein sequence ID" value="CAD9755706.1"/>
    <property type="molecule type" value="Transcribed_RNA"/>
</dbReference>
<dbReference type="GO" id="GO:0003723">
    <property type="term" value="F:RNA binding"/>
    <property type="evidence" value="ECO:0007669"/>
    <property type="project" value="UniProtKB-UniRule"/>
</dbReference>
<proteinExistence type="predicted"/>
<dbReference type="PROSITE" id="PS50102">
    <property type="entry name" value="RRM"/>
    <property type="match status" value="1"/>
</dbReference>